<evidence type="ECO:0000256" key="7">
    <source>
        <dbReference type="PIRSR" id="PIRSR000077-4"/>
    </source>
</evidence>
<keyword evidence="2" id="KW-0813">Transport</keyword>
<dbReference type="CDD" id="cd02947">
    <property type="entry name" value="TRX_family"/>
    <property type="match status" value="1"/>
</dbReference>
<keyword evidence="3" id="KW-0249">Electron transport</keyword>
<proteinExistence type="inferred from homology"/>
<keyword evidence="5 7" id="KW-0676">Redox-active center</keyword>
<name>A0A449A4H4_9BACT</name>
<keyword evidence="4 7" id="KW-1015">Disulfide bond</keyword>
<dbReference type="PROSITE" id="PS51352">
    <property type="entry name" value="THIOREDOXIN_2"/>
    <property type="match status" value="1"/>
</dbReference>
<evidence type="ECO:0000256" key="3">
    <source>
        <dbReference type="ARBA" id="ARBA00022982"/>
    </source>
</evidence>
<dbReference type="EMBL" id="LR214951">
    <property type="protein sequence ID" value="VEU59139.1"/>
    <property type="molecule type" value="Genomic_DNA"/>
</dbReference>
<dbReference type="PIRSF" id="PIRSF000077">
    <property type="entry name" value="Thioredoxin"/>
    <property type="match status" value="1"/>
</dbReference>
<sequence>MFVKDVTKIELGNAIKEGKGIQLLNFHSPTCGPCIMMSPVLRDVANKLNIQVYKVDVTKDNNFAREYMVTGTPTTFIFKDGRLITSLVGFQAFEQIKSVLENL</sequence>
<keyword evidence="10" id="KW-1185">Reference proteome</keyword>
<dbReference type="GO" id="GO:0015035">
    <property type="term" value="F:protein-disulfide reductase activity"/>
    <property type="evidence" value="ECO:0007669"/>
    <property type="project" value="InterPro"/>
</dbReference>
<reference evidence="9 10" key="1">
    <citation type="submission" date="2019-01" db="EMBL/GenBank/DDBJ databases">
        <authorList>
            <consortium name="Pathogen Informatics"/>
        </authorList>
    </citation>
    <scope>NUCLEOTIDE SEQUENCE [LARGE SCALE GENOMIC DNA]</scope>
    <source>
        <strain evidence="9 10">NCTC10166</strain>
    </source>
</reference>
<organism evidence="9 10">
    <name type="scientific">Mesomycoplasma neurolyticum</name>
    <dbReference type="NCBI Taxonomy" id="2120"/>
    <lineage>
        <taxon>Bacteria</taxon>
        <taxon>Bacillati</taxon>
        <taxon>Mycoplasmatota</taxon>
        <taxon>Mycoplasmoidales</taxon>
        <taxon>Metamycoplasmataceae</taxon>
        <taxon>Mesomycoplasma</taxon>
    </lineage>
</organism>
<dbReference type="PANTHER" id="PTHR45663:SF11">
    <property type="entry name" value="GEO12009P1"/>
    <property type="match status" value="1"/>
</dbReference>
<feature type="domain" description="Thioredoxin" evidence="8">
    <location>
        <begin position="1"/>
        <end position="103"/>
    </location>
</feature>
<evidence type="ECO:0000256" key="4">
    <source>
        <dbReference type="ARBA" id="ARBA00023157"/>
    </source>
</evidence>
<evidence type="ECO:0000259" key="8">
    <source>
        <dbReference type="PROSITE" id="PS51352"/>
    </source>
</evidence>
<feature type="disulfide bond" description="Redox-active" evidence="7">
    <location>
        <begin position="31"/>
        <end position="34"/>
    </location>
</feature>
<dbReference type="InterPro" id="IPR013766">
    <property type="entry name" value="Thioredoxin_domain"/>
</dbReference>
<dbReference type="OrthoDB" id="9790390at2"/>
<evidence type="ECO:0000256" key="1">
    <source>
        <dbReference type="ARBA" id="ARBA00008987"/>
    </source>
</evidence>
<gene>
    <name evidence="9" type="primary">trxA_1</name>
    <name evidence="9" type="ORF">NCTC10166_00094</name>
</gene>
<dbReference type="KEGG" id="mnu:NCTC10166_00094"/>
<dbReference type="Gene3D" id="3.40.30.10">
    <property type="entry name" value="Glutaredoxin"/>
    <property type="match status" value="1"/>
</dbReference>
<dbReference type="Proteomes" id="UP000289440">
    <property type="component" value="Chromosome"/>
</dbReference>
<dbReference type="PANTHER" id="PTHR45663">
    <property type="entry name" value="GEO12009P1"/>
    <property type="match status" value="1"/>
</dbReference>
<dbReference type="AlphaFoldDB" id="A0A449A4H4"/>
<accession>A0A449A4H4</accession>
<dbReference type="InterPro" id="IPR005746">
    <property type="entry name" value="Thioredoxin"/>
</dbReference>
<dbReference type="GO" id="GO:0045454">
    <property type="term" value="P:cell redox homeostasis"/>
    <property type="evidence" value="ECO:0007669"/>
    <property type="project" value="TreeGrafter"/>
</dbReference>
<dbReference type="GO" id="GO:0005829">
    <property type="term" value="C:cytosol"/>
    <property type="evidence" value="ECO:0007669"/>
    <property type="project" value="TreeGrafter"/>
</dbReference>
<dbReference type="InterPro" id="IPR036249">
    <property type="entry name" value="Thioredoxin-like_sf"/>
</dbReference>
<evidence type="ECO:0000256" key="6">
    <source>
        <dbReference type="PIRNR" id="PIRNR000077"/>
    </source>
</evidence>
<dbReference type="RefSeq" id="WP_129719538.1">
    <property type="nucleotide sequence ID" value="NZ_LR214951.1"/>
</dbReference>
<evidence type="ECO:0000256" key="2">
    <source>
        <dbReference type="ARBA" id="ARBA00022448"/>
    </source>
</evidence>
<evidence type="ECO:0000313" key="9">
    <source>
        <dbReference type="EMBL" id="VEU59139.1"/>
    </source>
</evidence>
<dbReference type="Pfam" id="PF00085">
    <property type="entry name" value="Thioredoxin"/>
    <property type="match status" value="1"/>
</dbReference>
<dbReference type="SUPFAM" id="SSF52833">
    <property type="entry name" value="Thioredoxin-like"/>
    <property type="match status" value="1"/>
</dbReference>
<evidence type="ECO:0000256" key="5">
    <source>
        <dbReference type="ARBA" id="ARBA00023284"/>
    </source>
</evidence>
<protein>
    <recommendedName>
        <fullName evidence="6">Thioredoxin</fullName>
    </recommendedName>
</protein>
<comment type="similarity">
    <text evidence="1 6">Belongs to the thioredoxin family.</text>
</comment>
<evidence type="ECO:0000313" key="10">
    <source>
        <dbReference type="Proteomes" id="UP000289440"/>
    </source>
</evidence>